<evidence type="ECO:0000313" key="3">
    <source>
        <dbReference type="Proteomes" id="UP001521184"/>
    </source>
</evidence>
<gene>
    <name evidence="2" type="ORF">SLS58_002056</name>
</gene>
<organism evidence="2 3">
    <name type="scientific">Diplodia intermedia</name>
    <dbReference type="NCBI Taxonomy" id="856260"/>
    <lineage>
        <taxon>Eukaryota</taxon>
        <taxon>Fungi</taxon>
        <taxon>Dikarya</taxon>
        <taxon>Ascomycota</taxon>
        <taxon>Pezizomycotina</taxon>
        <taxon>Dothideomycetes</taxon>
        <taxon>Dothideomycetes incertae sedis</taxon>
        <taxon>Botryosphaeriales</taxon>
        <taxon>Botryosphaeriaceae</taxon>
        <taxon>Diplodia</taxon>
    </lineage>
</organism>
<reference evidence="2 3" key="1">
    <citation type="journal article" date="2023" name="Plant Dis.">
        <title>First Report of Diplodia intermedia Causing Canker and Dieback Diseases on Apple Trees in Canada.</title>
        <authorList>
            <person name="Ellouze W."/>
            <person name="Ilyukhin E."/>
            <person name="Sulman M."/>
            <person name="Ali S."/>
        </authorList>
    </citation>
    <scope>NUCLEOTIDE SEQUENCE [LARGE SCALE GENOMIC DNA]</scope>
    <source>
        <strain evidence="2 3">M45-28</strain>
    </source>
</reference>
<accession>A0ABR3U1G8</accession>
<dbReference type="Proteomes" id="UP001521184">
    <property type="component" value="Unassembled WGS sequence"/>
</dbReference>
<evidence type="ECO:0000313" key="2">
    <source>
        <dbReference type="EMBL" id="KAL1648876.1"/>
    </source>
</evidence>
<dbReference type="InterPro" id="IPR052895">
    <property type="entry name" value="HetReg/Transcr_Mod"/>
</dbReference>
<dbReference type="EMBL" id="JAKEKT020000008">
    <property type="protein sequence ID" value="KAL1648876.1"/>
    <property type="molecule type" value="Genomic_DNA"/>
</dbReference>
<dbReference type="PANTHER" id="PTHR24148:SF73">
    <property type="entry name" value="HET DOMAIN PROTEIN (AFU_ORTHOLOGUE AFUA_8G01020)"/>
    <property type="match status" value="1"/>
</dbReference>
<name>A0ABR3U1G8_9PEZI</name>
<dbReference type="Pfam" id="PF06985">
    <property type="entry name" value="HET"/>
    <property type="match status" value="1"/>
</dbReference>
<sequence>MMIPVYQLPVPVSSTFQHRPLVDPRHIRLLRLHPGHFALRKDAPWLIEYEIVHVSLDAAPSYEAVSYVWGSSTQTQLVRILPTNRTLAITDALTQVLAHLNKSSTTGYLWIDQLCINQDDELERNHQVSMMGDIYSKAKRTLVWLGEPDADSNLVVGTLDIVGDRSKHFSFGRSRKEAAAQGKKDVARLRMHLQHALNRPCSVHCASKGDMMDVDGQDESMDEDDCCHQRFKFNRCWIVQEVLLAKEVYMMIGDTKLSPCDFHRAIHTNLQAPKGVFNKVEYDMDEAPGLRPLSFLTYFWDSLDNNDLPVFSCILDDLRDGIASGHFKASNPRDVIYAFLGLHPRATQLINPHYSWSVQDVYVDAAMAVIEETGDLGVLGVCDSFYQKDVATNLPSWVPDWSQASLLSSLFGPGREMGFCASGPLKHAVQPGSRSRTLVVAGTPIDRITAVHPQNFPRERPGYLVIVGGETLRNPIIWS</sequence>
<dbReference type="InterPro" id="IPR010730">
    <property type="entry name" value="HET"/>
</dbReference>
<comment type="caution">
    <text evidence="2">The sequence shown here is derived from an EMBL/GenBank/DDBJ whole genome shotgun (WGS) entry which is preliminary data.</text>
</comment>
<proteinExistence type="predicted"/>
<keyword evidence="3" id="KW-1185">Reference proteome</keyword>
<dbReference type="PANTHER" id="PTHR24148">
    <property type="entry name" value="ANKYRIN REPEAT DOMAIN-CONTAINING PROTEIN 39 HOMOLOG-RELATED"/>
    <property type="match status" value="1"/>
</dbReference>
<protein>
    <recommendedName>
        <fullName evidence="1">Heterokaryon incompatibility domain-containing protein</fullName>
    </recommendedName>
</protein>
<evidence type="ECO:0000259" key="1">
    <source>
        <dbReference type="Pfam" id="PF06985"/>
    </source>
</evidence>
<feature type="domain" description="Heterokaryon incompatibility" evidence="1">
    <location>
        <begin position="62"/>
        <end position="241"/>
    </location>
</feature>